<organism evidence="1 2">
    <name type="scientific">Nocardioides endophyticus</name>
    <dbReference type="NCBI Taxonomy" id="1353775"/>
    <lineage>
        <taxon>Bacteria</taxon>
        <taxon>Bacillati</taxon>
        <taxon>Actinomycetota</taxon>
        <taxon>Actinomycetes</taxon>
        <taxon>Propionibacteriales</taxon>
        <taxon>Nocardioidaceae</taxon>
        <taxon>Nocardioides</taxon>
    </lineage>
</organism>
<name>A0ABP8YP80_9ACTN</name>
<dbReference type="SUPFAM" id="SSF51735">
    <property type="entry name" value="NAD(P)-binding Rossmann-fold domains"/>
    <property type="match status" value="1"/>
</dbReference>
<dbReference type="InterPro" id="IPR036291">
    <property type="entry name" value="NAD(P)-bd_dom_sf"/>
</dbReference>
<accession>A0ABP8YP80</accession>
<gene>
    <name evidence="1" type="ORF">GCM10023350_16860</name>
</gene>
<proteinExistence type="predicted"/>
<evidence type="ECO:0000313" key="2">
    <source>
        <dbReference type="Proteomes" id="UP001499882"/>
    </source>
</evidence>
<protein>
    <recommendedName>
        <fullName evidence="3">Gfo/Idh/MocA family oxidoreductase</fullName>
    </recommendedName>
</protein>
<sequence>MRRLGCGIFGPVASSVLAGTRVGFAGIDTSHPTAYAGLLRGWGCDLVAVYDPGLIHGPEAGATFAAQHGISSVTSSLARLGSMCDLVFVNSADWTVKAPAARTLAEAGAAVFVDKPLGGGHGDWQIYEGLVAAGARISGGSALQWIHRPAATDARGGRFAVHGDVVDYGVHAAALALACLGTGVERVSAIRGEVGALVFDAFWSEGVRARVEVHPGGPGGYDAWLETRASPGEFTPVDIDLSTLTRDHLEQALPYLLADGSPRWTIHDLLLPERMIAAAQRSAQRGSSVDLSEQEPVQFDTASFIRRYRKAVGRG</sequence>
<keyword evidence="2" id="KW-1185">Reference proteome</keyword>
<comment type="caution">
    <text evidence="1">The sequence shown here is derived from an EMBL/GenBank/DDBJ whole genome shotgun (WGS) entry which is preliminary data.</text>
</comment>
<evidence type="ECO:0008006" key="3">
    <source>
        <dbReference type="Google" id="ProtNLM"/>
    </source>
</evidence>
<dbReference type="EMBL" id="BAABKN010000010">
    <property type="protein sequence ID" value="GAA4733944.1"/>
    <property type="molecule type" value="Genomic_DNA"/>
</dbReference>
<reference evidence="2" key="1">
    <citation type="journal article" date="2019" name="Int. J. Syst. Evol. Microbiol.">
        <title>The Global Catalogue of Microorganisms (GCM) 10K type strain sequencing project: providing services to taxonomists for standard genome sequencing and annotation.</title>
        <authorList>
            <consortium name="The Broad Institute Genomics Platform"/>
            <consortium name="The Broad Institute Genome Sequencing Center for Infectious Disease"/>
            <person name="Wu L."/>
            <person name="Ma J."/>
        </authorList>
    </citation>
    <scope>NUCLEOTIDE SEQUENCE [LARGE SCALE GENOMIC DNA]</scope>
    <source>
        <strain evidence="2">JCM 18532</strain>
    </source>
</reference>
<dbReference type="Gene3D" id="3.40.50.720">
    <property type="entry name" value="NAD(P)-binding Rossmann-like Domain"/>
    <property type="match status" value="1"/>
</dbReference>
<evidence type="ECO:0000313" key="1">
    <source>
        <dbReference type="EMBL" id="GAA4733944.1"/>
    </source>
</evidence>
<dbReference type="Proteomes" id="UP001499882">
    <property type="component" value="Unassembled WGS sequence"/>
</dbReference>